<feature type="region of interest" description="Disordered" evidence="5">
    <location>
        <begin position="1"/>
        <end position="24"/>
    </location>
</feature>
<feature type="transmembrane region" description="Helical" evidence="6">
    <location>
        <begin position="68"/>
        <end position="88"/>
    </location>
</feature>
<feature type="transmembrane region" description="Helical" evidence="6">
    <location>
        <begin position="119"/>
        <end position="138"/>
    </location>
</feature>
<evidence type="ECO:0000256" key="4">
    <source>
        <dbReference type="ARBA" id="ARBA00023136"/>
    </source>
</evidence>
<name>A0A1R4FWD7_9MICO</name>
<feature type="transmembrane region" description="Helical" evidence="6">
    <location>
        <begin position="190"/>
        <end position="212"/>
    </location>
</feature>
<evidence type="ECO:0000256" key="3">
    <source>
        <dbReference type="ARBA" id="ARBA00022989"/>
    </source>
</evidence>
<keyword evidence="2 6" id="KW-0812">Transmembrane</keyword>
<dbReference type="Proteomes" id="UP000195787">
    <property type="component" value="Unassembled WGS sequence"/>
</dbReference>
<dbReference type="Pfam" id="PF07690">
    <property type="entry name" value="MFS_1"/>
    <property type="match status" value="1"/>
</dbReference>
<feature type="transmembrane region" description="Helical" evidence="6">
    <location>
        <begin position="95"/>
        <end position="113"/>
    </location>
</feature>
<dbReference type="OrthoDB" id="9776171at2"/>
<sequence length="422" mass="43400">MARPQSSRRESSPDTAAELTSRPHPAQRRTLAVLSLAQIFVGLANGLAVGVGSLFVVRVTGVDALGGMAATLVTLGGAVMSAPLARLAARRGRRISLTTACVVALTATAVLVISGAFDLGWLVMIGFFGLGASSSLTLQARFAAVDLAQPHRRGRDMSLVIWMTTIGVVAGPSIVPLGDRLGVPLGLGELTGAYVLSGTGLLIVTFVVWVFLRPDPLQAAGAQAGESTANPETAFRILHHPRILWVVVMIASAHAMMVGIMAMTPVHLEHAGQALPLIMLAMSAHTGGMYVLSPVFGFLADSVGRRSTVLLGAFLLAASAAANLLLPESLGIVGLALLGFGWSAVTVAASALLNDETPQHARPVVQGRSDTTMGFAGAGAGALAGVVVATIGFDSLNWIMLIALALIVIGATRGLKNRIHSA</sequence>
<feature type="transmembrane region" description="Helical" evidence="6">
    <location>
        <begin position="398"/>
        <end position="415"/>
    </location>
</feature>
<feature type="transmembrane region" description="Helical" evidence="6">
    <location>
        <begin position="373"/>
        <end position="392"/>
    </location>
</feature>
<feature type="transmembrane region" description="Helical" evidence="6">
    <location>
        <begin position="332"/>
        <end position="353"/>
    </location>
</feature>
<dbReference type="InterPro" id="IPR020846">
    <property type="entry name" value="MFS_dom"/>
</dbReference>
<dbReference type="EMBL" id="FUHU01000028">
    <property type="protein sequence ID" value="SJM60239.1"/>
    <property type="molecule type" value="Genomic_DNA"/>
</dbReference>
<dbReference type="RefSeq" id="WP_159456925.1">
    <property type="nucleotide sequence ID" value="NZ_FUHU01000028.1"/>
</dbReference>
<keyword evidence="4 6" id="KW-0472">Membrane</keyword>
<protein>
    <submittedName>
        <fullName evidence="8">Major facilitator superfamily MFS_1</fullName>
    </submittedName>
</protein>
<dbReference type="GO" id="GO:0005886">
    <property type="term" value="C:plasma membrane"/>
    <property type="evidence" value="ECO:0007669"/>
    <property type="project" value="UniProtKB-SubCell"/>
</dbReference>
<organism evidence="8 9">
    <name type="scientific">Agrococcus casei LMG 22410</name>
    <dbReference type="NCBI Taxonomy" id="1255656"/>
    <lineage>
        <taxon>Bacteria</taxon>
        <taxon>Bacillati</taxon>
        <taxon>Actinomycetota</taxon>
        <taxon>Actinomycetes</taxon>
        <taxon>Micrococcales</taxon>
        <taxon>Microbacteriaceae</taxon>
        <taxon>Agrococcus</taxon>
    </lineage>
</organism>
<comment type="subcellular location">
    <subcellularLocation>
        <location evidence="1">Cell membrane</location>
        <topology evidence="1">Multi-pass membrane protein</topology>
    </subcellularLocation>
</comment>
<dbReference type="InterPro" id="IPR011701">
    <property type="entry name" value="MFS"/>
</dbReference>
<accession>A0A1R4FWD7</accession>
<feature type="transmembrane region" description="Helical" evidence="6">
    <location>
        <begin position="159"/>
        <end position="178"/>
    </location>
</feature>
<dbReference type="PROSITE" id="PS50850">
    <property type="entry name" value="MFS"/>
    <property type="match status" value="1"/>
</dbReference>
<feature type="transmembrane region" description="Helical" evidence="6">
    <location>
        <begin position="243"/>
        <end position="262"/>
    </location>
</feature>
<evidence type="ECO:0000313" key="9">
    <source>
        <dbReference type="Proteomes" id="UP000195787"/>
    </source>
</evidence>
<evidence type="ECO:0000256" key="5">
    <source>
        <dbReference type="SAM" id="MobiDB-lite"/>
    </source>
</evidence>
<evidence type="ECO:0000259" key="7">
    <source>
        <dbReference type="PROSITE" id="PS50850"/>
    </source>
</evidence>
<keyword evidence="9" id="KW-1185">Reference proteome</keyword>
<evidence type="ECO:0000256" key="1">
    <source>
        <dbReference type="ARBA" id="ARBA00004651"/>
    </source>
</evidence>
<dbReference type="AlphaFoldDB" id="A0A1R4FWD7"/>
<feature type="domain" description="Major facilitator superfamily (MFS) profile" evidence="7">
    <location>
        <begin position="30"/>
        <end position="420"/>
    </location>
</feature>
<dbReference type="GeneID" id="303172974"/>
<reference evidence="8 9" key="1">
    <citation type="submission" date="2017-02" db="EMBL/GenBank/DDBJ databases">
        <authorList>
            <person name="Peterson S.W."/>
        </authorList>
    </citation>
    <scope>NUCLEOTIDE SEQUENCE [LARGE SCALE GENOMIC DNA]</scope>
    <source>
        <strain evidence="8 9">LMG 22410</strain>
    </source>
</reference>
<evidence type="ECO:0000313" key="8">
    <source>
        <dbReference type="EMBL" id="SJM60239.1"/>
    </source>
</evidence>
<feature type="transmembrane region" description="Helical" evidence="6">
    <location>
        <begin position="31"/>
        <end position="56"/>
    </location>
</feature>
<evidence type="ECO:0000256" key="6">
    <source>
        <dbReference type="SAM" id="Phobius"/>
    </source>
</evidence>
<gene>
    <name evidence="8" type="ORF">CZ674_07060</name>
</gene>
<dbReference type="Gene3D" id="1.20.1250.20">
    <property type="entry name" value="MFS general substrate transporter like domains"/>
    <property type="match status" value="1"/>
</dbReference>
<keyword evidence="3 6" id="KW-1133">Transmembrane helix</keyword>
<feature type="transmembrane region" description="Helical" evidence="6">
    <location>
        <begin position="274"/>
        <end position="296"/>
    </location>
</feature>
<evidence type="ECO:0000256" key="2">
    <source>
        <dbReference type="ARBA" id="ARBA00022692"/>
    </source>
</evidence>
<dbReference type="SUPFAM" id="SSF103473">
    <property type="entry name" value="MFS general substrate transporter"/>
    <property type="match status" value="1"/>
</dbReference>
<dbReference type="GO" id="GO:0022857">
    <property type="term" value="F:transmembrane transporter activity"/>
    <property type="evidence" value="ECO:0007669"/>
    <property type="project" value="InterPro"/>
</dbReference>
<feature type="transmembrane region" description="Helical" evidence="6">
    <location>
        <begin position="308"/>
        <end position="326"/>
    </location>
</feature>
<dbReference type="InterPro" id="IPR036259">
    <property type="entry name" value="MFS_trans_sf"/>
</dbReference>
<dbReference type="PANTHER" id="PTHR23534:SF1">
    <property type="entry name" value="MAJOR FACILITATOR SUPERFAMILY PROTEIN"/>
    <property type="match status" value="1"/>
</dbReference>
<proteinExistence type="predicted"/>
<dbReference type="PANTHER" id="PTHR23534">
    <property type="entry name" value="MFS PERMEASE"/>
    <property type="match status" value="1"/>
</dbReference>